<dbReference type="SMART" id="SM00185">
    <property type="entry name" value="ARM"/>
    <property type="match status" value="4"/>
</dbReference>
<keyword evidence="3" id="KW-0963">Cytoplasm</keyword>
<dbReference type="Proteomes" id="UP000799440">
    <property type="component" value="Unassembled WGS sequence"/>
</dbReference>
<dbReference type="InterPro" id="IPR038739">
    <property type="entry name" value="ARMC8/Vid28"/>
</dbReference>
<accession>A0A6A6V5E2</accession>
<dbReference type="Pfam" id="PF00514">
    <property type="entry name" value="Arm"/>
    <property type="match status" value="1"/>
</dbReference>
<evidence type="ECO:0000256" key="5">
    <source>
        <dbReference type="ARBA" id="ARBA00023242"/>
    </source>
</evidence>
<dbReference type="Gene3D" id="1.25.10.10">
    <property type="entry name" value="Leucine-rich Repeat Variant"/>
    <property type="match status" value="3"/>
</dbReference>
<dbReference type="GO" id="GO:0005634">
    <property type="term" value="C:nucleus"/>
    <property type="evidence" value="ECO:0007669"/>
    <property type="project" value="UniProtKB-SubCell"/>
</dbReference>
<evidence type="ECO:0000256" key="2">
    <source>
        <dbReference type="ARBA" id="ARBA00004496"/>
    </source>
</evidence>
<dbReference type="SUPFAM" id="SSF48371">
    <property type="entry name" value="ARM repeat"/>
    <property type="match status" value="2"/>
</dbReference>
<dbReference type="AlphaFoldDB" id="A0A6A6V5E2"/>
<feature type="compositionally biased region" description="Gly residues" evidence="6">
    <location>
        <begin position="1023"/>
        <end position="1035"/>
    </location>
</feature>
<dbReference type="OrthoDB" id="5559898at2759"/>
<feature type="compositionally biased region" description="Acidic residues" evidence="6">
    <location>
        <begin position="725"/>
        <end position="738"/>
    </location>
</feature>
<sequence>MTRSVIPSALHELQNPSSHESQVDALRKLKNEIVGHDHRKELAVRHGIVAPLAEVLHAEARKSGKNRWGAKNGTCNGTSTRETERGLGWSSEDELRFQAILIVGSLANGGPAFVAPLLAGNILPPLFDALSPSETPPKLVLAALRSLNQIVDFTQQEEPWQNPDTGSPSLLSIVSQHMYTDTVLERLADILAQVSRSIMVQQEISLVAQLVEKTCQEEPQRKMLVDGRILEQLAARLSNIADMDVQAFGYAPPRPQETPPAYLPELLEAIAAIITDSNYNTARFLYADPLQQLFGPNEDASDESSSWAKLLPRLKSLQPRSDSYGKSWPALGSFQGGSPEAPPPQRMPNVIVDDAEAPLFSWLMYVARKNEGRTRLAACRLLARLKSFSEKWPLNDPSRLTRERHFAFLIVPIVVKMIESDRVGAPVVLAELVAGSKALQNAAMDCKVLPTLVQQLKKSFDPVPVIEKQLWIPKEYAMTEEGSHDRSSVLGRPGLSTYVNDAFKARESALLALATLADTQDSLRKQIMDAGAATHIKESLIPLASTPEALGAVSLAQMKSGNPAPVLIAACKAVRSLSRSVSVLRTDLIDCGVALPVVDLLTSADVKVQIAATEVITNLVLDMSPMRAEIIGVGAIKTLCEHCRSTNFELRLASLWALKHICLQLPCPDKVACLDELGVDWLVQTLGGRSSKPPTPAPSFGMSSSNAAGEQVDILNAMEEPHMDVDDEPVSEDDDAMTEDPPSARRHQRTGSRYITPSSIRSRLQQIKNEEQEPRVAKERNEIRMQEQALDFVRNFINEGRSSGDMIDHIVKTFGQARFFELLDSKIRPKGSPPSSPPDLFNPSTHQRFPHFPPANSGSPMGIPSANPNLAQSTNWSLYYPPEILAATMYILVHLANGLPAHRNLLIQQKALMRHIIALCSHPSHRVRTPCIWFINNLTWVDDGAQEGPARERAVVLRQMGYDVVVKFMQVDEQADIRERAKVGLDQFARLLDRDGASRGDAGTGLFLGRGLYGGGAGTGEGAGAGSGGGLGRVGQRGWHRDI</sequence>
<dbReference type="InterPro" id="IPR011989">
    <property type="entry name" value="ARM-like"/>
</dbReference>
<feature type="region of interest" description="Disordered" evidence="6">
    <location>
        <begin position="1023"/>
        <end position="1043"/>
    </location>
</feature>
<keyword evidence="4" id="KW-0677">Repeat</keyword>
<evidence type="ECO:0000313" key="7">
    <source>
        <dbReference type="EMBL" id="KAF2744531.1"/>
    </source>
</evidence>
<organism evidence="7 8">
    <name type="scientific">Sporormia fimetaria CBS 119925</name>
    <dbReference type="NCBI Taxonomy" id="1340428"/>
    <lineage>
        <taxon>Eukaryota</taxon>
        <taxon>Fungi</taxon>
        <taxon>Dikarya</taxon>
        <taxon>Ascomycota</taxon>
        <taxon>Pezizomycotina</taxon>
        <taxon>Dothideomycetes</taxon>
        <taxon>Pleosporomycetidae</taxon>
        <taxon>Pleosporales</taxon>
        <taxon>Sporormiaceae</taxon>
        <taxon>Sporormia</taxon>
    </lineage>
</organism>
<evidence type="ECO:0000256" key="4">
    <source>
        <dbReference type="ARBA" id="ARBA00022737"/>
    </source>
</evidence>
<evidence type="ECO:0000256" key="3">
    <source>
        <dbReference type="ARBA" id="ARBA00022490"/>
    </source>
</evidence>
<keyword evidence="8" id="KW-1185">Reference proteome</keyword>
<dbReference type="PANTHER" id="PTHR15651:SF7">
    <property type="entry name" value="ARMADILLO REPEAT-CONTAINING PROTEIN 8"/>
    <property type="match status" value="1"/>
</dbReference>
<evidence type="ECO:0000256" key="1">
    <source>
        <dbReference type="ARBA" id="ARBA00004123"/>
    </source>
</evidence>
<dbReference type="InterPro" id="IPR016024">
    <property type="entry name" value="ARM-type_fold"/>
</dbReference>
<proteinExistence type="predicted"/>
<gene>
    <name evidence="7" type="ORF">M011DRAFT_429085</name>
</gene>
<dbReference type="GO" id="GO:0043161">
    <property type="term" value="P:proteasome-mediated ubiquitin-dependent protein catabolic process"/>
    <property type="evidence" value="ECO:0007669"/>
    <property type="project" value="TreeGrafter"/>
</dbReference>
<dbReference type="GO" id="GO:0005737">
    <property type="term" value="C:cytoplasm"/>
    <property type="evidence" value="ECO:0007669"/>
    <property type="project" value="UniProtKB-SubCell"/>
</dbReference>
<reference evidence="7" key="1">
    <citation type="journal article" date="2020" name="Stud. Mycol.">
        <title>101 Dothideomycetes genomes: a test case for predicting lifestyles and emergence of pathogens.</title>
        <authorList>
            <person name="Haridas S."/>
            <person name="Albert R."/>
            <person name="Binder M."/>
            <person name="Bloem J."/>
            <person name="Labutti K."/>
            <person name="Salamov A."/>
            <person name="Andreopoulos B."/>
            <person name="Baker S."/>
            <person name="Barry K."/>
            <person name="Bills G."/>
            <person name="Bluhm B."/>
            <person name="Cannon C."/>
            <person name="Castanera R."/>
            <person name="Culley D."/>
            <person name="Daum C."/>
            <person name="Ezra D."/>
            <person name="Gonzalez J."/>
            <person name="Henrissat B."/>
            <person name="Kuo A."/>
            <person name="Liang C."/>
            <person name="Lipzen A."/>
            <person name="Lutzoni F."/>
            <person name="Magnuson J."/>
            <person name="Mondo S."/>
            <person name="Nolan M."/>
            <person name="Ohm R."/>
            <person name="Pangilinan J."/>
            <person name="Park H.-J."/>
            <person name="Ramirez L."/>
            <person name="Alfaro M."/>
            <person name="Sun H."/>
            <person name="Tritt A."/>
            <person name="Yoshinaga Y."/>
            <person name="Zwiers L.-H."/>
            <person name="Turgeon B."/>
            <person name="Goodwin S."/>
            <person name="Spatafora J."/>
            <person name="Crous P."/>
            <person name="Grigoriev I."/>
        </authorList>
    </citation>
    <scope>NUCLEOTIDE SEQUENCE</scope>
    <source>
        <strain evidence="7">CBS 119925</strain>
    </source>
</reference>
<dbReference type="PANTHER" id="PTHR15651">
    <property type="entry name" value="ARMADILLO REPEAT-CONTAINING PROTEIN 8"/>
    <property type="match status" value="1"/>
</dbReference>
<evidence type="ECO:0000313" key="8">
    <source>
        <dbReference type="Proteomes" id="UP000799440"/>
    </source>
</evidence>
<name>A0A6A6V5E2_9PLEO</name>
<feature type="region of interest" description="Disordered" evidence="6">
    <location>
        <begin position="1"/>
        <end position="21"/>
    </location>
</feature>
<feature type="region of interest" description="Disordered" evidence="6">
    <location>
        <begin position="64"/>
        <end position="87"/>
    </location>
</feature>
<comment type="subcellular location">
    <subcellularLocation>
        <location evidence="2">Cytoplasm</location>
    </subcellularLocation>
    <subcellularLocation>
        <location evidence="1">Nucleus</location>
    </subcellularLocation>
</comment>
<dbReference type="EMBL" id="MU006588">
    <property type="protein sequence ID" value="KAF2744531.1"/>
    <property type="molecule type" value="Genomic_DNA"/>
</dbReference>
<protein>
    <submittedName>
        <fullName evidence="7">Armadillo repeat domain-containing protein</fullName>
    </submittedName>
</protein>
<dbReference type="InterPro" id="IPR000225">
    <property type="entry name" value="Armadillo"/>
</dbReference>
<feature type="region of interest" description="Disordered" evidence="6">
    <location>
        <begin position="724"/>
        <end position="758"/>
    </location>
</feature>
<keyword evidence="5" id="KW-0539">Nucleus</keyword>
<dbReference type="GO" id="GO:0034657">
    <property type="term" value="C:GID complex"/>
    <property type="evidence" value="ECO:0007669"/>
    <property type="project" value="TreeGrafter"/>
</dbReference>
<evidence type="ECO:0000256" key="6">
    <source>
        <dbReference type="SAM" id="MobiDB-lite"/>
    </source>
</evidence>